<accession>A0ACB6Z4E1</accession>
<sequence>MDTSLAHHKPRRLDTSSSSSDCLPSVIALSPSGDHLAVGCSNGDICIWKLPLGEDTTATHRVSIHDLQGVGISSATWVSDTLVTFGRQNGLVAVVKLDYVKESLSIMNLEADDSLQPIQFISYNTQLMLMATVTANSISVWEWQEPQWTLWKKIRTFSAHNAPAVSRIEENPVRITSLHWLREYKGVKAPLLVSFLYHGVKIIDTTTEQTVYTLPIRTDVGSLSLSKDETMVATNNMHNGFTLYSLPYGTPMGHFTEHNLHPTATSNFLNSDRLLVYPSGAGALKLGDILSKSSLASVGGTNCDQSRILAAEARSLEGYNDCPIFVTLAQNTRLTQARHVTVWECFGEADMVLLEMQRNHRFFSMVASCVAITGIIATWYLTSRGANAFGVL</sequence>
<evidence type="ECO:0000313" key="1">
    <source>
        <dbReference type="EMBL" id="KAF9644389.1"/>
    </source>
</evidence>
<name>A0ACB6Z4E1_THEGA</name>
<proteinExistence type="predicted"/>
<protein>
    <submittedName>
        <fullName evidence="1">Uncharacterized protein</fullName>
    </submittedName>
</protein>
<gene>
    <name evidence="1" type="ORF">BDM02DRAFT_3190661</name>
</gene>
<reference evidence="1" key="2">
    <citation type="journal article" date="2020" name="Nat. Commun.">
        <title>Large-scale genome sequencing of mycorrhizal fungi provides insights into the early evolution of symbiotic traits.</title>
        <authorList>
            <person name="Miyauchi S."/>
            <person name="Kiss E."/>
            <person name="Kuo A."/>
            <person name="Drula E."/>
            <person name="Kohler A."/>
            <person name="Sanchez-Garcia M."/>
            <person name="Morin E."/>
            <person name="Andreopoulos B."/>
            <person name="Barry K.W."/>
            <person name="Bonito G."/>
            <person name="Buee M."/>
            <person name="Carver A."/>
            <person name="Chen C."/>
            <person name="Cichocki N."/>
            <person name="Clum A."/>
            <person name="Culley D."/>
            <person name="Crous P.W."/>
            <person name="Fauchery L."/>
            <person name="Girlanda M."/>
            <person name="Hayes R.D."/>
            <person name="Keri Z."/>
            <person name="LaButti K."/>
            <person name="Lipzen A."/>
            <person name="Lombard V."/>
            <person name="Magnuson J."/>
            <person name="Maillard F."/>
            <person name="Murat C."/>
            <person name="Nolan M."/>
            <person name="Ohm R.A."/>
            <person name="Pangilinan J."/>
            <person name="Pereira M.F."/>
            <person name="Perotto S."/>
            <person name="Peter M."/>
            <person name="Pfister S."/>
            <person name="Riley R."/>
            <person name="Sitrit Y."/>
            <person name="Stielow J.B."/>
            <person name="Szollosi G."/>
            <person name="Zifcakova L."/>
            <person name="Stursova M."/>
            <person name="Spatafora J.W."/>
            <person name="Tedersoo L."/>
            <person name="Vaario L.M."/>
            <person name="Yamada A."/>
            <person name="Yan M."/>
            <person name="Wang P."/>
            <person name="Xu J."/>
            <person name="Bruns T."/>
            <person name="Baldrian P."/>
            <person name="Vilgalys R."/>
            <person name="Dunand C."/>
            <person name="Henrissat B."/>
            <person name="Grigoriev I.V."/>
            <person name="Hibbett D."/>
            <person name="Nagy L.G."/>
            <person name="Martin F.M."/>
        </authorList>
    </citation>
    <scope>NUCLEOTIDE SEQUENCE</scope>
    <source>
        <strain evidence="1">P2</strain>
    </source>
</reference>
<comment type="caution">
    <text evidence="1">The sequence shown here is derived from an EMBL/GenBank/DDBJ whole genome shotgun (WGS) entry which is preliminary data.</text>
</comment>
<dbReference type="EMBL" id="MU118142">
    <property type="protein sequence ID" value="KAF9644389.1"/>
    <property type="molecule type" value="Genomic_DNA"/>
</dbReference>
<evidence type="ECO:0000313" key="2">
    <source>
        <dbReference type="Proteomes" id="UP000886501"/>
    </source>
</evidence>
<reference evidence="1" key="1">
    <citation type="submission" date="2019-10" db="EMBL/GenBank/DDBJ databases">
        <authorList>
            <consortium name="DOE Joint Genome Institute"/>
            <person name="Kuo A."/>
            <person name="Miyauchi S."/>
            <person name="Kiss E."/>
            <person name="Drula E."/>
            <person name="Kohler A."/>
            <person name="Sanchez-Garcia M."/>
            <person name="Andreopoulos B."/>
            <person name="Barry K.W."/>
            <person name="Bonito G."/>
            <person name="Buee M."/>
            <person name="Carver A."/>
            <person name="Chen C."/>
            <person name="Cichocki N."/>
            <person name="Clum A."/>
            <person name="Culley D."/>
            <person name="Crous P.W."/>
            <person name="Fauchery L."/>
            <person name="Girlanda M."/>
            <person name="Hayes R."/>
            <person name="Keri Z."/>
            <person name="Labutti K."/>
            <person name="Lipzen A."/>
            <person name="Lombard V."/>
            <person name="Magnuson J."/>
            <person name="Maillard F."/>
            <person name="Morin E."/>
            <person name="Murat C."/>
            <person name="Nolan M."/>
            <person name="Ohm R."/>
            <person name="Pangilinan J."/>
            <person name="Pereira M."/>
            <person name="Perotto S."/>
            <person name="Peter M."/>
            <person name="Riley R."/>
            <person name="Sitrit Y."/>
            <person name="Stielow B."/>
            <person name="Szollosi G."/>
            <person name="Zifcakova L."/>
            <person name="Stursova M."/>
            <person name="Spatafora J.W."/>
            <person name="Tedersoo L."/>
            <person name="Vaario L.-M."/>
            <person name="Yamada A."/>
            <person name="Yan M."/>
            <person name="Wang P."/>
            <person name="Xu J."/>
            <person name="Bruns T."/>
            <person name="Baldrian P."/>
            <person name="Vilgalys R."/>
            <person name="Henrissat B."/>
            <person name="Grigoriev I.V."/>
            <person name="Hibbett D."/>
            <person name="Nagy L.G."/>
            <person name="Martin F.M."/>
        </authorList>
    </citation>
    <scope>NUCLEOTIDE SEQUENCE</scope>
    <source>
        <strain evidence="1">P2</strain>
    </source>
</reference>
<organism evidence="1 2">
    <name type="scientific">Thelephora ganbajun</name>
    <name type="common">Ganba fungus</name>
    <dbReference type="NCBI Taxonomy" id="370292"/>
    <lineage>
        <taxon>Eukaryota</taxon>
        <taxon>Fungi</taxon>
        <taxon>Dikarya</taxon>
        <taxon>Basidiomycota</taxon>
        <taxon>Agaricomycotina</taxon>
        <taxon>Agaricomycetes</taxon>
        <taxon>Thelephorales</taxon>
        <taxon>Thelephoraceae</taxon>
        <taxon>Thelephora</taxon>
    </lineage>
</organism>
<keyword evidence="2" id="KW-1185">Reference proteome</keyword>
<dbReference type="Proteomes" id="UP000886501">
    <property type="component" value="Unassembled WGS sequence"/>
</dbReference>